<dbReference type="EMBL" id="FOJA01000001">
    <property type="protein sequence ID" value="SEW21822.1"/>
    <property type="molecule type" value="Genomic_DNA"/>
</dbReference>
<reference evidence="2 3" key="1">
    <citation type="submission" date="2016-10" db="EMBL/GenBank/DDBJ databases">
        <authorList>
            <person name="de Groot N.N."/>
        </authorList>
    </citation>
    <scope>NUCLEOTIDE SEQUENCE [LARGE SCALE GENOMIC DNA]</scope>
    <source>
        <strain evidence="2 3">CGMCC 1.5337</strain>
    </source>
</reference>
<dbReference type="Pfam" id="PF25950">
    <property type="entry name" value="DUF7988"/>
    <property type="match status" value="1"/>
</dbReference>
<feature type="domain" description="DUF7988" evidence="1">
    <location>
        <begin position="7"/>
        <end position="134"/>
    </location>
</feature>
<dbReference type="InterPro" id="IPR058294">
    <property type="entry name" value="DUF7988"/>
</dbReference>
<dbReference type="Proteomes" id="UP000198518">
    <property type="component" value="Unassembled WGS sequence"/>
</dbReference>
<evidence type="ECO:0000259" key="1">
    <source>
        <dbReference type="Pfam" id="PF25950"/>
    </source>
</evidence>
<evidence type="ECO:0000313" key="2">
    <source>
        <dbReference type="EMBL" id="SEW21822.1"/>
    </source>
</evidence>
<dbReference type="AlphaFoldDB" id="A0A1I0Q4K1"/>
<dbReference type="OrthoDB" id="168840at2157"/>
<name>A0A1I0Q4K1_9EURY</name>
<sequence length="137" mass="14011">MSLDAPAARECVLTEHADVVAAVGESADAVERAAQGDAGDCFETGTALADAFESTLAERGVLSRLPGVLVAAVEAAGGALSAAPVAAPPYVTVTGRGPVLRATLDGGRLVVELQAFRLTNQHRYERRGDVAVDAVVR</sequence>
<accession>A0A1I0Q4K1</accession>
<organism evidence="2 3">
    <name type="scientific">Halobacterium jilantaiense</name>
    <dbReference type="NCBI Taxonomy" id="355548"/>
    <lineage>
        <taxon>Archaea</taxon>
        <taxon>Methanobacteriati</taxon>
        <taxon>Methanobacteriota</taxon>
        <taxon>Stenosarchaea group</taxon>
        <taxon>Halobacteria</taxon>
        <taxon>Halobacteriales</taxon>
        <taxon>Halobacteriaceae</taxon>
        <taxon>Halobacterium</taxon>
    </lineage>
</organism>
<dbReference type="RefSeq" id="WP_089669487.1">
    <property type="nucleotide sequence ID" value="NZ_FOJA01000001.1"/>
</dbReference>
<gene>
    <name evidence="2" type="ORF">SAMN04487945_2266</name>
</gene>
<evidence type="ECO:0000313" key="3">
    <source>
        <dbReference type="Proteomes" id="UP000198518"/>
    </source>
</evidence>
<keyword evidence="3" id="KW-1185">Reference proteome</keyword>
<proteinExistence type="predicted"/>
<protein>
    <recommendedName>
        <fullName evidence="1">DUF7988 domain-containing protein</fullName>
    </recommendedName>
</protein>